<comment type="similarity">
    <text evidence="2">Belongs to the bacterial solute-binding protein SsuA/TauA family.</text>
</comment>
<dbReference type="RefSeq" id="WP_008540691.1">
    <property type="nucleotide sequence ID" value="NZ_JH604866.1"/>
</dbReference>
<dbReference type="SUPFAM" id="SSF53850">
    <property type="entry name" value="Periplasmic binding protein-like II"/>
    <property type="match status" value="1"/>
</dbReference>
<dbReference type="PANTHER" id="PTHR30024:SF47">
    <property type="entry name" value="TAURINE-BINDING PERIPLASMIC PROTEIN"/>
    <property type="match status" value="1"/>
</dbReference>
<keyword evidence="3" id="KW-0732">Signal</keyword>
<evidence type="ECO:0000256" key="3">
    <source>
        <dbReference type="ARBA" id="ARBA00022729"/>
    </source>
</evidence>
<name>H3KC21_9BURK</name>
<sequence length="332" mass="35845">MRSKILKTTSTSRFAVKALPAMVGAAAVLLSLGASAETLRIGTLPAADSIVLHVAKDNGLYEKAGLEVELVPFKSALELGAAMRAGRLDGHFGDLMNVFTQNETGIPQKVVFTTTHTIPQQRAFALIAFPKSATAPKTFEELKSKKDVTTAMSSSTIIHYLLDRMTETEKLPEGALKNLEVKQIPIRMQMLLGGKVDTALLPEPLVTVVESKGGKVLWDDRNLNEALAVVSLKSEKLDPKTVDAFRKATAEAARVIEADPVRYRAVMVQKGLLPAPVAEGYKMVAFSFFGTKDGLPPLPTPEEVKRVGEWMVGQGMLKAVPAWDQVVVPAAE</sequence>
<organism evidence="4 5">
    <name type="scientific">Sutterella parvirubra YIT 11816</name>
    <dbReference type="NCBI Taxonomy" id="762967"/>
    <lineage>
        <taxon>Bacteria</taxon>
        <taxon>Pseudomonadati</taxon>
        <taxon>Pseudomonadota</taxon>
        <taxon>Betaproteobacteria</taxon>
        <taxon>Burkholderiales</taxon>
        <taxon>Sutterellaceae</taxon>
        <taxon>Sutterella</taxon>
    </lineage>
</organism>
<evidence type="ECO:0000256" key="1">
    <source>
        <dbReference type="ARBA" id="ARBA00004418"/>
    </source>
</evidence>
<accession>H3KC21</accession>
<dbReference type="EMBL" id="AFBQ01000034">
    <property type="protein sequence ID" value="EHY32345.1"/>
    <property type="molecule type" value="Genomic_DNA"/>
</dbReference>
<comment type="caution">
    <text evidence="4">The sequence shown here is derived from an EMBL/GenBank/DDBJ whole genome shotgun (WGS) entry which is preliminary data.</text>
</comment>
<proteinExistence type="inferred from homology"/>
<dbReference type="PATRIC" id="fig|762967.3.peg.228"/>
<dbReference type="STRING" id="762967.HMPREF9440_00271"/>
<evidence type="ECO:0000313" key="5">
    <source>
        <dbReference type="Proteomes" id="UP000004956"/>
    </source>
</evidence>
<dbReference type="HOGENOM" id="CLU_028871_5_2_4"/>
<protein>
    <submittedName>
        <fullName evidence="4">NLPA lipoprotein</fullName>
    </submittedName>
</protein>
<reference evidence="4 5" key="1">
    <citation type="submission" date="2011-11" db="EMBL/GenBank/DDBJ databases">
        <authorList>
            <person name="Weinstock G."/>
            <person name="Sodergren E."/>
            <person name="Clifton S."/>
            <person name="Fulton L."/>
            <person name="Fulton B."/>
            <person name="Courtney L."/>
            <person name="Fronick C."/>
            <person name="Harrison M."/>
            <person name="Strong C."/>
            <person name="Farmer C."/>
            <person name="Delahaunty K."/>
            <person name="Markovic C."/>
            <person name="Hall O."/>
            <person name="Minx P."/>
            <person name="Tomlinson C."/>
            <person name="Mitreva M."/>
            <person name="Hou S."/>
            <person name="Chen J."/>
            <person name="Wollam A."/>
            <person name="Pepin K.H."/>
            <person name="Johnson M."/>
            <person name="Bhonagiri V."/>
            <person name="Zhang X."/>
            <person name="Suruliraj S."/>
            <person name="Warren W."/>
            <person name="Chinwalla A."/>
            <person name="Mardis E.R."/>
            <person name="Wilson R.K."/>
        </authorList>
    </citation>
    <scope>NUCLEOTIDE SEQUENCE [LARGE SCALE GENOMIC DNA]</scope>
    <source>
        <strain evidence="4 5">YIT 11816</strain>
    </source>
</reference>
<dbReference type="AlphaFoldDB" id="H3KC21"/>
<keyword evidence="4" id="KW-0449">Lipoprotein</keyword>
<dbReference type="PANTHER" id="PTHR30024">
    <property type="entry name" value="ALIPHATIC SULFONATES-BINDING PROTEIN-RELATED"/>
    <property type="match status" value="1"/>
</dbReference>
<dbReference type="Gene3D" id="3.40.190.10">
    <property type="entry name" value="Periplasmic binding protein-like II"/>
    <property type="match status" value="2"/>
</dbReference>
<dbReference type="Pfam" id="PF13379">
    <property type="entry name" value="NMT1_2"/>
    <property type="match status" value="1"/>
</dbReference>
<comment type="subcellular location">
    <subcellularLocation>
        <location evidence="1">Periplasm</location>
    </subcellularLocation>
</comment>
<evidence type="ECO:0000313" key="4">
    <source>
        <dbReference type="EMBL" id="EHY32345.1"/>
    </source>
</evidence>
<evidence type="ECO:0000256" key="2">
    <source>
        <dbReference type="ARBA" id="ARBA00010742"/>
    </source>
</evidence>
<keyword evidence="5" id="KW-1185">Reference proteome</keyword>
<gene>
    <name evidence="4" type="ORF">HMPREF9440_00271</name>
</gene>
<dbReference type="GO" id="GO:0042597">
    <property type="term" value="C:periplasmic space"/>
    <property type="evidence" value="ECO:0007669"/>
    <property type="project" value="UniProtKB-SubCell"/>
</dbReference>
<dbReference type="Proteomes" id="UP000004956">
    <property type="component" value="Unassembled WGS sequence"/>
</dbReference>